<dbReference type="AlphaFoldDB" id="A0A5B0E8U1"/>
<proteinExistence type="predicted"/>
<evidence type="ECO:0008006" key="3">
    <source>
        <dbReference type="Google" id="ProtNLM"/>
    </source>
</evidence>
<evidence type="ECO:0000313" key="1">
    <source>
        <dbReference type="EMBL" id="KAA0974271.1"/>
    </source>
</evidence>
<sequence>MYVFTSSMEVPAEQAQDFEGRFIEHLCNIFPDVPGLASAELEYPQGQDARHTVVLEFASEADCAAFGTAEEFAAVFSAGLWEQSGAWSA</sequence>
<dbReference type="EMBL" id="VOBL01000019">
    <property type="protein sequence ID" value="KAA0974271.1"/>
    <property type="molecule type" value="Genomic_DNA"/>
</dbReference>
<comment type="caution">
    <text evidence="1">The sequence shown here is derived from an EMBL/GenBank/DDBJ whole genome shotgun (WGS) entry which is preliminary data.</text>
</comment>
<dbReference type="OrthoDB" id="5518003at2"/>
<evidence type="ECO:0000313" key="2">
    <source>
        <dbReference type="Proteomes" id="UP000323856"/>
    </source>
</evidence>
<accession>A0A5B0E8U1</accession>
<name>A0A5B0E8U1_9MICC</name>
<protein>
    <recommendedName>
        <fullName evidence="3">ABM domain-containing protein</fullName>
    </recommendedName>
</protein>
<dbReference type="Proteomes" id="UP000323856">
    <property type="component" value="Unassembled WGS sequence"/>
</dbReference>
<dbReference type="Gene3D" id="3.30.70.100">
    <property type="match status" value="1"/>
</dbReference>
<reference evidence="1 2" key="1">
    <citation type="submission" date="2019-07" db="EMBL/GenBank/DDBJ databases">
        <title>Analysis of the biochemical properties, biological activity and biotechnological potential of siderophores and biosurfactants produced by Antarctic psychrotolerant bacteria.</title>
        <authorList>
            <person name="Styczynski M."/>
            <person name="Krucon T."/>
            <person name="Decewicz P."/>
            <person name="Dziewit L."/>
        </authorList>
    </citation>
    <scope>NUCLEOTIDE SEQUENCE [LARGE SCALE GENOMIC DNA]</scope>
    <source>
        <strain evidence="1 2">ANT_H27</strain>
    </source>
</reference>
<dbReference type="SUPFAM" id="SSF54909">
    <property type="entry name" value="Dimeric alpha+beta barrel"/>
    <property type="match status" value="1"/>
</dbReference>
<gene>
    <name evidence="1" type="ORF">FQ154_15610</name>
</gene>
<dbReference type="RefSeq" id="WP_007270882.1">
    <property type="nucleotide sequence ID" value="NZ_VOBL01000019.1"/>
</dbReference>
<dbReference type="InterPro" id="IPR011008">
    <property type="entry name" value="Dimeric_a/b-barrel"/>
</dbReference>
<organism evidence="1 2">
    <name type="scientific">Paeniglutamicibacter gangotriensis</name>
    <dbReference type="NCBI Taxonomy" id="254787"/>
    <lineage>
        <taxon>Bacteria</taxon>
        <taxon>Bacillati</taxon>
        <taxon>Actinomycetota</taxon>
        <taxon>Actinomycetes</taxon>
        <taxon>Micrococcales</taxon>
        <taxon>Micrococcaceae</taxon>
        <taxon>Paeniglutamicibacter</taxon>
    </lineage>
</organism>